<dbReference type="GO" id="GO:0016818">
    <property type="term" value="F:hydrolase activity, acting on acid anhydrides, in phosphorus-containing anhydrides"/>
    <property type="evidence" value="ECO:0007669"/>
    <property type="project" value="InterPro"/>
</dbReference>
<dbReference type="NCBIfam" id="TIGR00052">
    <property type="entry name" value="nudix-type nucleoside diphosphatase, YffH/AdpP family"/>
    <property type="match status" value="1"/>
</dbReference>
<dbReference type="GO" id="GO:0019693">
    <property type="term" value="P:ribose phosphate metabolic process"/>
    <property type="evidence" value="ECO:0007669"/>
    <property type="project" value="TreeGrafter"/>
</dbReference>
<feature type="domain" description="Nudix hydrolase" evidence="11">
    <location>
        <begin position="43"/>
        <end position="182"/>
    </location>
</feature>
<proteinExistence type="inferred from homology"/>
<feature type="short sequence motif" description="Nudix box" evidence="10">
    <location>
        <begin position="86"/>
        <end position="107"/>
    </location>
</feature>
<dbReference type="PANTHER" id="PTHR11839:SF18">
    <property type="entry name" value="NUDIX HYDROLASE DOMAIN-CONTAINING PROTEIN"/>
    <property type="match status" value="1"/>
</dbReference>
<evidence type="ECO:0000256" key="8">
    <source>
        <dbReference type="ARBA" id="ARBA00032272"/>
    </source>
</evidence>
<evidence type="ECO:0000313" key="12">
    <source>
        <dbReference type="EMBL" id="APY00412.1"/>
    </source>
</evidence>
<dbReference type="EMBL" id="CP019352">
    <property type="protein sequence ID" value="APY00412.1"/>
    <property type="molecule type" value="Genomic_DNA"/>
</dbReference>
<keyword evidence="9" id="KW-0460">Magnesium</keyword>
<evidence type="ECO:0000256" key="9">
    <source>
        <dbReference type="PIRSR" id="PIRSR604385-2"/>
    </source>
</evidence>
<dbReference type="Proteomes" id="UP000187506">
    <property type="component" value="Chromosome"/>
</dbReference>
<evidence type="ECO:0000259" key="11">
    <source>
        <dbReference type="PROSITE" id="PS51462"/>
    </source>
</evidence>
<comment type="cofactor">
    <cofactor evidence="2 9">
        <name>Mg(2+)</name>
        <dbReference type="ChEBI" id="CHEBI:18420"/>
    </cofactor>
</comment>
<feature type="binding site" evidence="9">
    <location>
        <position position="104"/>
    </location>
    <ligand>
        <name>Mg(2+)</name>
        <dbReference type="ChEBI" id="CHEBI:18420"/>
        <label>2</label>
    </ligand>
</feature>
<dbReference type="PROSITE" id="PS51462">
    <property type="entry name" value="NUDIX"/>
    <property type="match status" value="1"/>
</dbReference>
<evidence type="ECO:0000256" key="7">
    <source>
        <dbReference type="ARBA" id="ARBA00032162"/>
    </source>
</evidence>
<evidence type="ECO:0000256" key="4">
    <source>
        <dbReference type="ARBA" id="ARBA00011738"/>
    </source>
</evidence>
<sequence length="192" mass="21699">MGNRIKNITERTLHKGWATLSEIFFDYKMSAGNWTHKRRESYNRGDGATILLYNKEKGTVILVKQFRVSAYLNQHKTGFIIEACAGMLDDDSPETCIIREVEEETGYKLPKVTKLFDAYSSPGALTEKLHYFVGEYTSEMKVSSGGGVETEQEDIEIIEMPFKTALQGIETGEIADAKTIILLQYLQINNLV</sequence>
<organism evidence="12 13">
    <name type="scientific">Lacinutrix venerupis</name>
    <dbReference type="NCBI Taxonomy" id="1486034"/>
    <lineage>
        <taxon>Bacteria</taxon>
        <taxon>Pseudomonadati</taxon>
        <taxon>Bacteroidota</taxon>
        <taxon>Flavobacteriia</taxon>
        <taxon>Flavobacteriales</taxon>
        <taxon>Flavobacteriaceae</taxon>
        <taxon>Lacinutrix</taxon>
    </lineage>
</organism>
<evidence type="ECO:0000256" key="2">
    <source>
        <dbReference type="ARBA" id="ARBA00001946"/>
    </source>
</evidence>
<protein>
    <recommendedName>
        <fullName evidence="5">GDP-mannose pyrophosphatase</fullName>
    </recommendedName>
    <alternativeName>
        <fullName evidence="7">GDP-mannose hydrolase</fullName>
    </alternativeName>
    <alternativeName>
        <fullName evidence="8">GDPMK</fullName>
    </alternativeName>
</protein>
<dbReference type="AlphaFoldDB" id="A0AAC9PW43"/>
<dbReference type="InterPro" id="IPR015797">
    <property type="entry name" value="NUDIX_hydrolase-like_dom_sf"/>
</dbReference>
<dbReference type="Pfam" id="PF00293">
    <property type="entry name" value="NUDIX"/>
    <property type="match status" value="1"/>
</dbReference>
<gene>
    <name evidence="12" type="ORF">BWR22_08800</name>
</gene>
<evidence type="ECO:0000256" key="5">
    <source>
        <dbReference type="ARBA" id="ARBA00016377"/>
    </source>
</evidence>
<name>A0AAC9PW43_9FLAO</name>
<feature type="binding site" evidence="9">
    <location>
        <position position="85"/>
    </location>
    <ligand>
        <name>Mg(2+)</name>
        <dbReference type="ChEBI" id="CHEBI:18420"/>
        <label>1</label>
    </ligand>
</feature>
<comment type="similarity">
    <text evidence="3">Belongs to the Nudix hydrolase family. NudK subfamily.</text>
</comment>
<comment type="catalytic activity">
    <reaction evidence="1">
        <text>GDP-alpha-D-mannose + H2O = alpha-D-mannose 1-phosphate + GMP + 2 H(+)</text>
        <dbReference type="Rhea" id="RHEA:27978"/>
        <dbReference type="ChEBI" id="CHEBI:15377"/>
        <dbReference type="ChEBI" id="CHEBI:15378"/>
        <dbReference type="ChEBI" id="CHEBI:57527"/>
        <dbReference type="ChEBI" id="CHEBI:58115"/>
        <dbReference type="ChEBI" id="CHEBI:58409"/>
    </reaction>
</comment>
<dbReference type="SUPFAM" id="SSF55811">
    <property type="entry name" value="Nudix"/>
    <property type="match status" value="1"/>
</dbReference>
<keyword evidence="13" id="KW-1185">Reference proteome</keyword>
<dbReference type="PANTHER" id="PTHR11839">
    <property type="entry name" value="UDP/ADP-SUGAR PYROPHOSPHATASE"/>
    <property type="match status" value="1"/>
</dbReference>
<accession>A0AAC9PW43</accession>
<dbReference type="GO" id="GO:0005829">
    <property type="term" value="C:cytosol"/>
    <property type="evidence" value="ECO:0007669"/>
    <property type="project" value="TreeGrafter"/>
</dbReference>
<dbReference type="GO" id="GO:0006753">
    <property type="term" value="P:nucleoside phosphate metabolic process"/>
    <property type="evidence" value="ECO:0007669"/>
    <property type="project" value="TreeGrafter"/>
</dbReference>
<comment type="subunit">
    <text evidence="4">Homodimer.</text>
</comment>
<dbReference type="InterPro" id="IPR000086">
    <property type="entry name" value="NUDIX_hydrolase_dom"/>
</dbReference>
<dbReference type="Gene3D" id="3.90.79.10">
    <property type="entry name" value="Nucleoside Triphosphate Pyrophosphohydrolase"/>
    <property type="match status" value="1"/>
</dbReference>
<dbReference type="InterPro" id="IPR004385">
    <property type="entry name" value="NDP_pyrophosphatase"/>
</dbReference>
<evidence type="ECO:0000256" key="10">
    <source>
        <dbReference type="PIRSR" id="PIRSR604385-3"/>
    </source>
</evidence>
<reference evidence="12 13" key="1">
    <citation type="submission" date="2017-01" db="EMBL/GenBank/DDBJ databases">
        <title>Complete genome of Lacinutrix venerupis DOK2-8 isolated from seawater in Dokdo.</title>
        <authorList>
            <person name="Chi W.-J."/>
            <person name="Kim J.H."/>
        </authorList>
    </citation>
    <scope>NUCLEOTIDE SEQUENCE [LARGE SCALE GENOMIC DNA]</scope>
    <source>
        <strain evidence="12 13">DOK2-8</strain>
    </source>
</reference>
<keyword evidence="9" id="KW-0479">Metal-binding</keyword>
<feature type="binding site" evidence="9">
    <location>
        <position position="153"/>
    </location>
    <ligand>
        <name>Mg(2+)</name>
        <dbReference type="ChEBI" id="CHEBI:18420"/>
        <label>1</label>
    </ligand>
</feature>
<dbReference type="RefSeq" id="WP_076733318.1">
    <property type="nucleotide sequence ID" value="NZ_CP019352.1"/>
</dbReference>
<dbReference type="KEGG" id="lvn:BWR22_08800"/>
<keyword evidence="6" id="KW-0378">Hydrolase</keyword>
<dbReference type="CDD" id="cd24157">
    <property type="entry name" value="NUDIX_GDPMK"/>
    <property type="match status" value="1"/>
</dbReference>
<feature type="binding site" evidence="9">
    <location>
        <position position="100"/>
    </location>
    <ligand>
        <name>Mg(2+)</name>
        <dbReference type="ChEBI" id="CHEBI:18420"/>
        <label>2</label>
    </ligand>
</feature>
<dbReference type="GO" id="GO:0046872">
    <property type="term" value="F:metal ion binding"/>
    <property type="evidence" value="ECO:0007669"/>
    <property type="project" value="UniProtKB-KW"/>
</dbReference>
<evidence type="ECO:0000256" key="3">
    <source>
        <dbReference type="ARBA" id="ARBA00007275"/>
    </source>
</evidence>
<evidence type="ECO:0000313" key="13">
    <source>
        <dbReference type="Proteomes" id="UP000187506"/>
    </source>
</evidence>
<evidence type="ECO:0000256" key="6">
    <source>
        <dbReference type="ARBA" id="ARBA00022801"/>
    </source>
</evidence>
<evidence type="ECO:0000256" key="1">
    <source>
        <dbReference type="ARBA" id="ARBA00000847"/>
    </source>
</evidence>